<evidence type="ECO:0000313" key="4">
    <source>
        <dbReference type="EMBL" id="CAB9511445.1"/>
    </source>
</evidence>
<dbReference type="InterPro" id="IPR013083">
    <property type="entry name" value="Znf_RING/FYVE/PHD"/>
</dbReference>
<feature type="compositionally biased region" description="Low complexity" evidence="2">
    <location>
        <begin position="126"/>
        <end position="143"/>
    </location>
</feature>
<keyword evidence="5" id="KW-1185">Reference proteome</keyword>
<keyword evidence="1" id="KW-0862">Zinc</keyword>
<dbReference type="OrthoDB" id="8062037at2759"/>
<dbReference type="PROSITE" id="PS50089">
    <property type="entry name" value="ZF_RING_2"/>
    <property type="match status" value="1"/>
</dbReference>
<dbReference type="EMBL" id="CAICTM010000484">
    <property type="protein sequence ID" value="CAB9511445.1"/>
    <property type="molecule type" value="Genomic_DNA"/>
</dbReference>
<dbReference type="InterPro" id="IPR001841">
    <property type="entry name" value="Znf_RING"/>
</dbReference>
<reference evidence="4" key="1">
    <citation type="submission" date="2020-06" db="EMBL/GenBank/DDBJ databases">
        <authorList>
            <consortium name="Plant Systems Biology data submission"/>
        </authorList>
    </citation>
    <scope>NUCLEOTIDE SEQUENCE</scope>
    <source>
        <strain evidence="4">D6</strain>
    </source>
</reference>
<dbReference type="AlphaFoldDB" id="A0A9N8E3E3"/>
<evidence type="ECO:0000313" key="5">
    <source>
        <dbReference type="Proteomes" id="UP001153069"/>
    </source>
</evidence>
<organism evidence="4 5">
    <name type="scientific">Seminavis robusta</name>
    <dbReference type="NCBI Taxonomy" id="568900"/>
    <lineage>
        <taxon>Eukaryota</taxon>
        <taxon>Sar</taxon>
        <taxon>Stramenopiles</taxon>
        <taxon>Ochrophyta</taxon>
        <taxon>Bacillariophyta</taxon>
        <taxon>Bacillariophyceae</taxon>
        <taxon>Bacillariophycidae</taxon>
        <taxon>Naviculales</taxon>
        <taxon>Naviculaceae</taxon>
        <taxon>Seminavis</taxon>
    </lineage>
</organism>
<feature type="compositionally biased region" description="Low complexity" evidence="2">
    <location>
        <begin position="225"/>
        <end position="237"/>
    </location>
</feature>
<evidence type="ECO:0000259" key="3">
    <source>
        <dbReference type="PROSITE" id="PS50089"/>
    </source>
</evidence>
<feature type="compositionally biased region" description="Polar residues" evidence="2">
    <location>
        <begin position="243"/>
        <end position="256"/>
    </location>
</feature>
<proteinExistence type="predicted"/>
<protein>
    <recommendedName>
        <fullName evidence="3">RING-type domain-containing protein</fullName>
    </recommendedName>
</protein>
<accession>A0A9N8E3E3</accession>
<keyword evidence="1" id="KW-0479">Metal-binding</keyword>
<feature type="domain" description="RING-type" evidence="3">
    <location>
        <begin position="306"/>
        <end position="346"/>
    </location>
</feature>
<evidence type="ECO:0000256" key="1">
    <source>
        <dbReference type="PROSITE-ProRule" id="PRU00175"/>
    </source>
</evidence>
<dbReference type="Gene3D" id="3.30.40.10">
    <property type="entry name" value="Zinc/RING finger domain, C3HC4 (zinc finger)"/>
    <property type="match status" value="1"/>
</dbReference>
<feature type="compositionally biased region" description="Basic residues" evidence="2">
    <location>
        <begin position="277"/>
        <end position="288"/>
    </location>
</feature>
<comment type="caution">
    <text evidence="4">The sequence shown here is derived from an EMBL/GenBank/DDBJ whole genome shotgun (WGS) entry which is preliminary data.</text>
</comment>
<evidence type="ECO:0000256" key="2">
    <source>
        <dbReference type="SAM" id="MobiDB-lite"/>
    </source>
</evidence>
<gene>
    <name evidence="4" type="ORF">SEMRO_485_G152440.1</name>
</gene>
<feature type="compositionally biased region" description="Basic residues" evidence="2">
    <location>
        <begin position="260"/>
        <end position="269"/>
    </location>
</feature>
<dbReference type="SUPFAM" id="SSF57850">
    <property type="entry name" value="RING/U-box"/>
    <property type="match status" value="1"/>
</dbReference>
<dbReference type="Proteomes" id="UP001153069">
    <property type="component" value="Unassembled WGS sequence"/>
</dbReference>
<keyword evidence="1" id="KW-0863">Zinc-finger</keyword>
<dbReference type="GO" id="GO:0008270">
    <property type="term" value="F:zinc ion binding"/>
    <property type="evidence" value="ECO:0007669"/>
    <property type="project" value="UniProtKB-KW"/>
</dbReference>
<sequence length="376" mass="41251">MATTDSHYKHRRQRDPSWYLEQEADHIDTPLMNYSLTDIRDLTSPNARRHRHRRRNAISSTIPLDTLDTLDRDDTQLLLSYNNDSMDFTAHGLGSCPRQSDFDARRGRVGRRRRSTAAPARRREAGPGPESDGSSGRLSGSSRSPRRPSRIRPPRNDSISITSSNAMAGVARATAESTSLSEFLQLSIAYTASLADQVSDDESVYLAFEEASIDLSEAIADGSRTSETVVTSTSNSEAAGAVTDNSVAGTSNTNPDGNPRRARTTRRPKPGSGRADGKRRRPRPKNPRAKPQLSKLAEEATSSIECPICLMNYDENEERLPSTFRCGHSMCLSHKSQVNGCCPICRTSFRGQALKKNVALCEAATAINKLVSAIQE</sequence>
<feature type="region of interest" description="Disordered" evidence="2">
    <location>
        <begin position="222"/>
        <end position="298"/>
    </location>
</feature>
<feature type="region of interest" description="Disordered" evidence="2">
    <location>
        <begin position="90"/>
        <end position="163"/>
    </location>
</feature>
<name>A0A9N8E3E3_9STRA</name>
<feature type="compositionally biased region" description="Basic residues" evidence="2">
    <location>
        <begin position="144"/>
        <end position="153"/>
    </location>
</feature>